<organism evidence="9 10">
    <name type="scientific">Candidatus Roizmanbacteria bacterium CG10_big_fil_rev_8_21_14_0_10_39_6</name>
    <dbReference type="NCBI Taxonomy" id="1974853"/>
    <lineage>
        <taxon>Bacteria</taxon>
        <taxon>Candidatus Roizmaniibacteriota</taxon>
    </lineage>
</organism>
<feature type="binding site" evidence="7">
    <location>
        <position position="40"/>
    </location>
    <ligand>
        <name>Zn(2+)</name>
        <dbReference type="ChEBI" id="CHEBI:29105"/>
    </ligand>
</feature>
<dbReference type="GO" id="GO:0005840">
    <property type="term" value="C:ribosome"/>
    <property type="evidence" value="ECO:0007669"/>
    <property type="project" value="UniProtKB-KW"/>
</dbReference>
<keyword evidence="7" id="KW-0862">Zinc</keyword>
<feature type="binding site" evidence="7">
    <location>
        <position position="17"/>
    </location>
    <ligand>
        <name>Zn(2+)</name>
        <dbReference type="ChEBI" id="CHEBI:29105"/>
    </ligand>
</feature>
<dbReference type="InterPro" id="IPR002150">
    <property type="entry name" value="Ribosomal_bL31"/>
</dbReference>
<dbReference type="PANTHER" id="PTHR33280:SF1">
    <property type="entry name" value="LARGE RIBOSOMAL SUBUNIT PROTEIN BL31C"/>
    <property type="match status" value="1"/>
</dbReference>
<dbReference type="InterPro" id="IPR034704">
    <property type="entry name" value="Ribosomal_bL28/bL31-like_sf"/>
</dbReference>
<accession>A0A2M8KRF6</accession>
<evidence type="ECO:0000256" key="2">
    <source>
        <dbReference type="ARBA" id="ARBA00022730"/>
    </source>
</evidence>
<evidence type="ECO:0000256" key="3">
    <source>
        <dbReference type="ARBA" id="ARBA00022884"/>
    </source>
</evidence>
<keyword evidence="3 7" id="KW-0694">RNA-binding</keyword>
<proteinExistence type="inferred from homology"/>
<keyword evidence="4 7" id="KW-0689">Ribosomal protein</keyword>
<keyword evidence="5 7" id="KW-0687">Ribonucleoprotein</keyword>
<dbReference type="PRINTS" id="PR01249">
    <property type="entry name" value="RIBOSOMALL31"/>
</dbReference>
<keyword evidence="7" id="KW-0479">Metal-binding</keyword>
<protein>
    <recommendedName>
        <fullName evidence="6 7">Large ribosomal subunit protein bL31</fullName>
    </recommendedName>
</protein>
<evidence type="ECO:0000256" key="7">
    <source>
        <dbReference type="HAMAP-Rule" id="MF_00501"/>
    </source>
</evidence>
<name>A0A2M8KRF6_9BACT</name>
<dbReference type="GO" id="GO:0046872">
    <property type="term" value="F:metal ion binding"/>
    <property type="evidence" value="ECO:0007669"/>
    <property type="project" value="UniProtKB-KW"/>
</dbReference>
<dbReference type="InterPro" id="IPR042105">
    <property type="entry name" value="Ribosomal_bL31_sf"/>
</dbReference>
<dbReference type="Pfam" id="PF01197">
    <property type="entry name" value="Ribosomal_L31"/>
    <property type="match status" value="1"/>
</dbReference>
<dbReference type="EMBL" id="PFED01000189">
    <property type="protein sequence ID" value="PJE62508.1"/>
    <property type="molecule type" value="Genomic_DNA"/>
</dbReference>
<sequence>MKAKIHPEYYNDAQVTCGCGNVFTVGSTKKIIHVEICFKCHPLYTGEDRLIDTKGQVEKFKTRQKKAVSMSVKKKEHVQKTRERTRTLKDLLSEA</sequence>
<gene>
    <name evidence="7" type="primary">rpmE</name>
    <name evidence="9" type="ORF">COU88_04640</name>
</gene>
<evidence type="ECO:0000256" key="4">
    <source>
        <dbReference type="ARBA" id="ARBA00022980"/>
    </source>
</evidence>
<evidence type="ECO:0000256" key="1">
    <source>
        <dbReference type="ARBA" id="ARBA00009296"/>
    </source>
</evidence>
<feature type="binding site" evidence="7">
    <location>
        <position position="19"/>
    </location>
    <ligand>
        <name>Zn(2+)</name>
        <dbReference type="ChEBI" id="CHEBI:29105"/>
    </ligand>
</feature>
<dbReference type="GO" id="GO:0006412">
    <property type="term" value="P:translation"/>
    <property type="evidence" value="ECO:0007669"/>
    <property type="project" value="UniProtKB-UniRule"/>
</dbReference>
<dbReference type="Proteomes" id="UP000229554">
    <property type="component" value="Unassembled WGS sequence"/>
</dbReference>
<keyword evidence="2 7" id="KW-0699">rRNA-binding</keyword>
<dbReference type="NCBIfam" id="TIGR00105">
    <property type="entry name" value="L31"/>
    <property type="match status" value="1"/>
</dbReference>
<dbReference type="SUPFAM" id="SSF143800">
    <property type="entry name" value="L28p-like"/>
    <property type="match status" value="1"/>
</dbReference>
<dbReference type="GO" id="GO:1990904">
    <property type="term" value="C:ribonucleoprotein complex"/>
    <property type="evidence" value="ECO:0007669"/>
    <property type="project" value="UniProtKB-KW"/>
</dbReference>
<dbReference type="AlphaFoldDB" id="A0A2M8KRF6"/>
<dbReference type="HAMAP" id="MF_00501">
    <property type="entry name" value="Ribosomal_bL31_1"/>
    <property type="match status" value="1"/>
</dbReference>
<dbReference type="NCBIfam" id="NF000612">
    <property type="entry name" value="PRK00019.1"/>
    <property type="match status" value="1"/>
</dbReference>
<comment type="subunit">
    <text evidence="7">Part of the 50S ribosomal subunit.</text>
</comment>
<dbReference type="GO" id="GO:0003735">
    <property type="term" value="F:structural constituent of ribosome"/>
    <property type="evidence" value="ECO:0007669"/>
    <property type="project" value="InterPro"/>
</dbReference>
<comment type="cofactor">
    <cofactor evidence="7">
        <name>Zn(2+)</name>
        <dbReference type="ChEBI" id="CHEBI:29105"/>
    </cofactor>
    <text evidence="7">Binds 1 zinc ion per subunit.</text>
</comment>
<feature type="region of interest" description="Disordered" evidence="8">
    <location>
        <begin position="71"/>
        <end position="95"/>
    </location>
</feature>
<comment type="caution">
    <text evidence="9">The sequence shown here is derived from an EMBL/GenBank/DDBJ whole genome shotgun (WGS) entry which is preliminary data.</text>
</comment>
<feature type="binding site" evidence="7">
    <location>
        <position position="37"/>
    </location>
    <ligand>
        <name>Zn(2+)</name>
        <dbReference type="ChEBI" id="CHEBI:29105"/>
    </ligand>
</feature>
<reference evidence="10" key="1">
    <citation type="submission" date="2017-09" db="EMBL/GenBank/DDBJ databases">
        <title>Depth-based differentiation of microbial function through sediment-hosted aquifers and enrichment of novel symbionts in the deep terrestrial subsurface.</title>
        <authorList>
            <person name="Probst A.J."/>
            <person name="Ladd B."/>
            <person name="Jarett J.K."/>
            <person name="Geller-Mcgrath D.E."/>
            <person name="Sieber C.M.K."/>
            <person name="Emerson J.B."/>
            <person name="Anantharaman K."/>
            <person name="Thomas B.C."/>
            <person name="Malmstrom R."/>
            <person name="Stieglmeier M."/>
            <person name="Klingl A."/>
            <person name="Woyke T."/>
            <person name="Ryan C.M."/>
            <person name="Banfield J.F."/>
        </authorList>
    </citation>
    <scope>NUCLEOTIDE SEQUENCE [LARGE SCALE GENOMIC DNA]</scope>
</reference>
<evidence type="ECO:0000256" key="8">
    <source>
        <dbReference type="SAM" id="MobiDB-lite"/>
    </source>
</evidence>
<dbReference type="InterPro" id="IPR027491">
    <property type="entry name" value="Ribosomal_bL31_A"/>
</dbReference>
<dbReference type="Gene3D" id="4.10.830.30">
    <property type="entry name" value="Ribosomal protein L31"/>
    <property type="match status" value="1"/>
</dbReference>
<evidence type="ECO:0000313" key="9">
    <source>
        <dbReference type="EMBL" id="PJE62508.1"/>
    </source>
</evidence>
<evidence type="ECO:0000256" key="6">
    <source>
        <dbReference type="ARBA" id="ARBA00035687"/>
    </source>
</evidence>
<evidence type="ECO:0000313" key="10">
    <source>
        <dbReference type="Proteomes" id="UP000229554"/>
    </source>
</evidence>
<feature type="compositionally biased region" description="Basic and acidic residues" evidence="8">
    <location>
        <begin position="78"/>
        <end position="95"/>
    </location>
</feature>
<comment type="similarity">
    <text evidence="1 7">Belongs to the bacterial ribosomal protein bL31 family. Type A subfamily.</text>
</comment>
<comment type="function">
    <text evidence="7">Binds the 23S rRNA.</text>
</comment>
<dbReference type="GO" id="GO:0019843">
    <property type="term" value="F:rRNA binding"/>
    <property type="evidence" value="ECO:0007669"/>
    <property type="project" value="UniProtKB-KW"/>
</dbReference>
<dbReference type="PANTHER" id="PTHR33280">
    <property type="entry name" value="50S RIBOSOMAL PROTEIN L31, CHLOROPLASTIC"/>
    <property type="match status" value="1"/>
</dbReference>
<evidence type="ECO:0000256" key="5">
    <source>
        <dbReference type="ARBA" id="ARBA00023274"/>
    </source>
</evidence>